<keyword evidence="8" id="KW-0793">Thylakoid</keyword>
<evidence type="ECO:0000256" key="8">
    <source>
        <dbReference type="HAMAP-Rule" id="MF_00447"/>
    </source>
</evidence>
<comment type="subcellular location">
    <subcellularLocation>
        <location evidence="8">Cellular thylakoid membrane</location>
        <topology evidence="8">Multi-pass membrane protein</topology>
    </subcellularLocation>
    <subcellularLocation>
        <location evidence="1">Membrane</location>
        <topology evidence="1">Multi-pass membrane protein</topology>
    </subcellularLocation>
</comment>
<keyword evidence="10" id="KW-0934">Plastid</keyword>
<dbReference type="PANTHER" id="PTHR34803:SF2">
    <property type="entry name" value="PHOTOSYSTEM I REACTION CENTER SUBUNIT XI, CHLOROPLASTIC"/>
    <property type="match status" value="1"/>
</dbReference>
<evidence type="ECO:0000313" key="12">
    <source>
        <dbReference type="EMBL" id="BBL86310.1"/>
    </source>
</evidence>
<keyword evidence="5 8" id="KW-0603">Photosystem I</keyword>
<dbReference type="GO" id="GO:0042651">
    <property type="term" value="C:thylakoid membrane"/>
    <property type="evidence" value="ECO:0007669"/>
    <property type="project" value="UniProtKB-UniRule"/>
</dbReference>
<keyword evidence="3 8" id="KW-0602">Photosynthesis</keyword>
<keyword evidence="6 8" id="KW-1133">Transmembrane helix</keyword>
<reference evidence="10" key="1">
    <citation type="journal article" date="2017" name="Protist">
        <title>Diversity of the Photosynthetic Paulinella Species, with the Description of Paulinella micropora sp. nov. and the Chromatophore Genome Sequence for strain KR01.</title>
        <authorList>
            <person name="Lhee D."/>
            <person name="Yang E.C."/>
            <person name="Kim J.I."/>
            <person name="Nakayama T."/>
            <person name="Zuccarello G."/>
            <person name="Andersen R.A."/>
            <person name="Yoon H.S."/>
        </authorList>
    </citation>
    <scope>NUCLEOTIDE SEQUENCE</scope>
    <source>
        <strain evidence="11">FK01</strain>
        <strain evidence="10">KR01</strain>
    </source>
</reference>
<geneLocation type="plastid" evidence="10"/>
<evidence type="ECO:0000313" key="13">
    <source>
        <dbReference type="Proteomes" id="UP000503178"/>
    </source>
</evidence>
<dbReference type="Pfam" id="PF02605">
    <property type="entry name" value="PsaL"/>
    <property type="match status" value="1"/>
</dbReference>
<dbReference type="InterPro" id="IPR003757">
    <property type="entry name" value="PSI_PsaL"/>
</dbReference>
<keyword evidence="4 8" id="KW-0812">Transmembrane</keyword>
<sequence>MTVTSVSDPTVGNLATPINSSYFAKAFLNGLPAYRPSLSPNRRGLEVGMAHGFFLYGPFAICGPLRLTEYASTAGLLATIGLVSILTVCLSIYGTAGKGPNVQPSDATIDNPPADLFTKAGWAEFASGFWLGGCGGAAFAWFLVGTSVVSPLVSLAGGVWSVS</sequence>
<dbReference type="EMBL" id="KX897545">
    <property type="protein sequence ID" value="APP88330.1"/>
    <property type="molecule type" value="Genomic_DNA"/>
</dbReference>
<evidence type="ECO:0000256" key="1">
    <source>
        <dbReference type="ARBA" id="ARBA00004141"/>
    </source>
</evidence>
<evidence type="ECO:0000256" key="4">
    <source>
        <dbReference type="ARBA" id="ARBA00022692"/>
    </source>
</evidence>
<dbReference type="InterPro" id="IPR022980">
    <property type="entry name" value="PSI_suXI"/>
</dbReference>
<organism evidence="10">
    <name type="scientific">Paulinella micropora</name>
    <dbReference type="NCBI Taxonomy" id="1928728"/>
    <lineage>
        <taxon>Eukaryota</taxon>
        <taxon>Sar</taxon>
        <taxon>Rhizaria</taxon>
        <taxon>Cercozoa</taxon>
        <taxon>Imbricatea</taxon>
        <taxon>Silicofilosea</taxon>
        <taxon>Euglyphida</taxon>
        <taxon>Paulinellidae</taxon>
        <taxon>Paulinella</taxon>
    </lineage>
</organism>
<dbReference type="EMBL" id="KY124271">
    <property type="protein sequence ID" value="AQX45097.1"/>
    <property type="molecule type" value="Genomic_DNA"/>
</dbReference>
<dbReference type="Gene3D" id="1.20.1240.10">
    <property type="entry name" value="Photosystem I PsaL, reaction centre subunit XI"/>
    <property type="match status" value="1"/>
</dbReference>
<dbReference type="Proteomes" id="UP000503178">
    <property type="component" value="Chromatophore Pltd"/>
</dbReference>
<dbReference type="GO" id="GO:0009538">
    <property type="term" value="C:photosystem I reaction center"/>
    <property type="evidence" value="ECO:0007669"/>
    <property type="project" value="InterPro"/>
</dbReference>
<dbReference type="HAMAP" id="MF_00447">
    <property type="entry name" value="PSI_PsaL"/>
    <property type="match status" value="1"/>
</dbReference>
<feature type="transmembrane region" description="Helical" evidence="8">
    <location>
        <begin position="74"/>
        <end position="96"/>
    </location>
</feature>
<dbReference type="PANTHER" id="PTHR34803">
    <property type="entry name" value="PHOTOSYSTEM I REACTION CENTER SUBUNIT XI, CHLOROPLASTIC"/>
    <property type="match status" value="1"/>
</dbReference>
<proteinExistence type="inferred from homology"/>
<evidence type="ECO:0000313" key="10">
    <source>
        <dbReference type="EMBL" id="APP88330.1"/>
    </source>
</evidence>
<evidence type="ECO:0000256" key="5">
    <source>
        <dbReference type="ARBA" id="ARBA00022836"/>
    </source>
</evidence>
<evidence type="ECO:0000256" key="2">
    <source>
        <dbReference type="ARBA" id="ARBA00008820"/>
    </source>
</evidence>
<evidence type="ECO:0000256" key="7">
    <source>
        <dbReference type="ARBA" id="ARBA00023136"/>
    </source>
</evidence>
<reference evidence="12 13" key="2">
    <citation type="submission" date="2019-06" db="EMBL/GenBank/DDBJ databases">
        <title>A hidden player of endosymbiotic evolution: DNA virus triggered massive gene transfer.</title>
        <authorList>
            <person name="Matsuo M."/>
            <person name="Katahata A."/>
            <person name="Tachikawa M."/>
            <person name="Minakuchi Y."/>
            <person name="Noguchi H."/>
            <person name="Toyoda A."/>
            <person name="Fujiyama A."/>
            <person name="Suzuki Y."/>
            <person name="Satoh S."/>
            <person name="Nakayama T."/>
            <person name="Kamikawa R."/>
            <person name="Nomura M."/>
            <person name="Inagaki Y."/>
            <person name="Ishida K."/>
            <person name="Obokata J."/>
        </authorList>
    </citation>
    <scope>NUCLEOTIDE SEQUENCE [LARGE SCALE GENOMIC DNA]</scope>
    <source>
        <strain evidence="12 13">MYN1</strain>
    </source>
</reference>
<name>A0A1L5YCA9_9EUKA</name>
<feature type="transmembrane region" description="Helical" evidence="8">
    <location>
        <begin position="138"/>
        <end position="162"/>
    </location>
</feature>
<accession>A0A1L5YCA9</accession>
<dbReference type="EMBL" id="LC490351">
    <property type="protein sequence ID" value="BBL86310.1"/>
    <property type="molecule type" value="Genomic_DNA"/>
</dbReference>
<dbReference type="SUPFAM" id="SSF81568">
    <property type="entry name" value="Photosystem I reaction center subunit XI, PsaL"/>
    <property type="match status" value="1"/>
</dbReference>
<evidence type="ECO:0000259" key="9">
    <source>
        <dbReference type="Pfam" id="PF02605"/>
    </source>
</evidence>
<dbReference type="AlphaFoldDB" id="A0A1L5YCA9"/>
<feature type="transmembrane region" description="Helical" evidence="8">
    <location>
        <begin position="48"/>
        <end position="67"/>
    </location>
</feature>
<evidence type="ECO:0000256" key="6">
    <source>
        <dbReference type="ARBA" id="ARBA00022989"/>
    </source>
</evidence>
<keyword evidence="13" id="KW-1185">Reference proteome</keyword>
<feature type="domain" description="Photosystem I PsaL reaction centre subunit XI" evidence="9">
    <location>
        <begin position="5"/>
        <end position="146"/>
    </location>
</feature>
<comment type="similarity">
    <text evidence="2 8">Belongs to the PsaL family.</text>
</comment>
<gene>
    <name evidence="8 10" type="primary">psaL</name>
    <name evidence="12" type="synonym">MYN1_Chr_494</name>
    <name evidence="10" type="ORF">PCKR_551</name>
    <name evidence="11" type="ORF">PFK_551</name>
    <name evidence="12" type="ORF">PMYN1_Chma502</name>
</gene>
<dbReference type="InterPro" id="IPR036592">
    <property type="entry name" value="PSI_PsaL_sf"/>
</dbReference>
<evidence type="ECO:0000313" key="11">
    <source>
        <dbReference type="EMBL" id="AQX45097.1"/>
    </source>
</evidence>
<dbReference type="GO" id="GO:0015979">
    <property type="term" value="P:photosynthesis"/>
    <property type="evidence" value="ECO:0007669"/>
    <property type="project" value="UniProtKB-UniRule"/>
</dbReference>
<protein>
    <recommendedName>
        <fullName evidence="8">Photosystem I reaction center subunit XI</fullName>
    </recommendedName>
    <alternativeName>
        <fullName evidence="8">PSI subunit V</fullName>
    </alternativeName>
    <alternativeName>
        <fullName evidence="8">PSI-L</fullName>
    </alternativeName>
</protein>
<keyword evidence="7 8" id="KW-0472">Membrane</keyword>
<evidence type="ECO:0000256" key="3">
    <source>
        <dbReference type="ARBA" id="ARBA00022531"/>
    </source>
</evidence>